<evidence type="ECO:0000313" key="2">
    <source>
        <dbReference type="Proteomes" id="UP000601435"/>
    </source>
</evidence>
<dbReference type="EMBL" id="CAJNJA010036177">
    <property type="protein sequence ID" value="CAE7716959.1"/>
    <property type="molecule type" value="Genomic_DNA"/>
</dbReference>
<dbReference type="Proteomes" id="UP000601435">
    <property type="component" value="Unassembled WGS sequence"/>
</dbReference>
<organism evidence="1 2">
    <name type="scientific">Symbiodinium necroappetens</name>
    <dbReference type="NCBI Taxonomy" id="1628268"/>
    <lineage>
        <taxon>Eukaryota</taxon>
        <taxon>Sar</taxon>
        <taxon>Alveolata</taxon>
        <taxon>Dinophyceae</taxon>
        <taxon>Suessiales</taxon>
        <taxon>Symbiodiniaceae</taxon>
        <taxon>Symbiodinium</taxon>
    </lineage>
</organism>
<sequence>VDVWHLSSQPAGDRDPHCERQARLARCQGWWTSAEPHAATLCQQLGARHKRSLRSRYRSGLCVSSRRRAGNPQGNFERLALVRHGAAALCGRSRDLRVSLRLRPRCLLVSPPTWRIGCRQAALPL</sequence>
<gene>
    <name evidence="1" type="ORF">SNEC2469_LOCUS20664</name>
</gene>
<accession>A0A812X3M7</accession>
<comment type="caution">
    <text evidence="1">The sequence shown here is derived from an EMBL/GenBank/DDBJ whole genome shotgun (WGS) entry which is preliminary data.</text>
</comment>
<reference evidence="1" key="1">
    <citation type="submission" date="2021-02" db="EMBL/GenBank/DDBJ databases">
        <authorList>
            <person name="Dougan E. K."/>
            <person name="Rhodes N."/>
            <person name="Thang M."/>
            <person name="Chan C."/>
        </authorList>
    </citation>
    <scope>NUCLEOTIDE SEQUENCE</scope>
</reference>
<dbReference type="AlphaFoldDB" id="A0A812X3M7"/>
<proteinExistence type="predicted"/>
<name>A0A812X3M7_9DINO</name>
<keyword evidence="2" id="KW-1185">Reference proteome</keyword>
<evidence type="ECO:0000313" key="1">
    <source>
        <dbReference type="EMBL" id="CAE7716959.1"/>
    </source>
</evidence>
<feature type="non-terminal residue" evidence="1">
    <location>
        <position position="1"/>
    </location>
</feature>
<protein>
    <submittedName>
        <fullName evidence="1">Uncharacterized protein</fullName>
    </submittedName>
</protein>